<keyword evidence="4" id="KW-0963">Cytoplasm</keyword>
<dbReference type="Pfam" id="PF14669">
    <property type="entry name" value="Asp_Glu_race_2"/>
    <property type="match status" value="1"/>
</dbReference>
<sequence>MLPCSGVSRIKLKRDSFKRNNKLEPNKRRWTGPKTVSGLNPLADRGIQVQDQASSPAPEAAGVVSPERNAKEICATADREPPSQFDGQASSKQDAHAEHDGCGEGYNPGTFPSTVSGFSNCQGGGTKAQSTCSRSQPPSKKMPKRLSEHRKEFFYRLRLALCLKRRNGGKRVLQGPTEVQCHAVSYINSNVSVESDNISIKSTICGESVEQTPPAQLDPKHDQNTGGPDYLGQEKPRAGRGRPRKLFIDHFGGPDGRVKTTIKTDARRARASKARRAIAGRTPNISSKLELRRQLRSDTRKDRKRLVKNSCCALCGDVKYTPPPSKNLAPLLSHRSRADHPSQTVCQKDAGHIAESPTAMNFCFEKYPMVNLCDVARVFDLASRDFSCVLPAVLRQKRKCKRVQCLRKEFDFLVHPHLHGIKECKSKIANQSWEVSTPTHSCASFSSGDPSSGATGSTYVSDTTETPDGSAKEWDACLTRNPDCESMRQTDVEGTDSVLPGCDDNGPVLHFCEKDKACPMTNLSESPTSPARRIPPLILRRVAVNGFGFRGGDGENSGHSLDEEKEEDSSNEDPDGEVNSPESFSCQRVQAYIFFPQSSCARTYKTWPFPRTGPPNQLGSLLDTGPRWIVTTSFPAIVQTSLSGAPVCLSDKDIQNELSKPTKQSKSSDETREVLEGQPLCSFVPGETTLAVLKRTQKGRAQSLNPSCTMTQDSFISRLADHDSCSLESRDVLEQQPSASGEMLPTCTLERTPRGLVHSPKVILTHVSKPAEPESNQSLKKALEDVIESSVPVVTEQVNICKLNGLGYATSLDECGLLKNHCLLKKSNQKVISSGSEIQADFIREEDQKLSKDLSDLEISTHPVSQTSRAQSVEDQEWDDNSDGQTLYNPGSLSEICLKVEMLKARHPSLVTTISAVDQDADSDAPNPATLHTAGSSPDCPGEEKQKQEFDSCAITDSSSEDENEHVTSLLSDDSLEHDAAVSSQSDGDGTSPMNDEEQGSTPQQFPEDADSFLDVSRAYEEDVLVLDVIQDDPELFGAVVNETVSKQDISAEENGKTPPKTEKLQTGNHCKIVWDLNADGSSESCPTAADIKTDSVKDGGSLTVKETENYSAQPVQENSENASDCNNNQEMRQTNGIAVINTTAARLMMDTCSNGYEVTPKETSTLRTLNSNYCWFYFSEYNSCMRSVCWFLHVPRDGDEKFCMDTVKKFCHTGKHALILRAVEVFMGYYSSCSPSVSFSQEIVNSLLSSLLNFCLLGEFEAVINLLLKHKRLPPPEIILAVFKLVMERGLINSVPELIHLTSKIVEAGCVFSVDQCEVMQSHLQMMQVPRQQMDIFLAVKCRALVTNPHTSELSDLAQAVVRVEILKYQEDWAGLALVFCNVCVGSHSQMELLRFCCCVTMALLKEPKGKLTLPYELFAESVCQQVLSNDMIKTILGRIGVSLIFRYHRTRDWNKGVKLVSVMFRLHIEFITLKGLMGNENRVSRCQLVTMAMEFFLHSGSIEGALKMLRADGWFVSSSMWPCEQADIENRKHVLTLLAEKTSHRDTYEILTNLPGIRQPINGVQINEYADTFNAHLRLCLVKQTLPVAADILEFMLLHGMVPETLQLQNLIHKLGKQNNWSRARALFKRAQSAGFYFAVVCERDSLFLPCNLSEIEMTLAFEMFMTFINTKLLAPAGASQPLLITLRRHADIEDVTESVYLAAGCRLLSAALIPNPKLSIRYTAVNKSKEQLFHLDRASAHKWFLQNERHTLGVVVPQNPLISATSQGNGSDLQQLNNSREDTNLSMAELQLQMITMAGMVLISVGTCMAFRITGNVALNGVTHQSVDLLSKNTAFKAVDGNRATNLANDSCTYITAKRNPWWSVTLQQPYKIVMVSITNRGDCCADRISGAEIRIGTSLVNDGNQNQLVAKVYSMLPGKTQKFKFSPVEGQHVNVLLPGVDRVLTLCEVEVYAVSEDMVAMIQSKRINVAPSGRATQSSVNRGSTACLSLAQNAIDGNRQYDLLKGSCMQTDTESNPWWRVDLMKAYKIASVALTNRGDCCSEQLSGAVIHIGDSLESEGRANPVCVKVSFIPAGGTGTFKCGGALQGRYVTVALPGKNRTLSLCEVEVFGIPLE</sequence>
<feature type="region of interest" description="Disordered" evidence="11">
    <location>
        <begin position="444"/>
        <end position="474"/>
    </location>
</feature>
<feature type="compositionally biased region" description="Polar residues" evidence="11">
    <location>
        <begin position="862"/>
        <end position="873"/>
    </location>
</feature>
<evidence type="ECO:0000256" key="8">
    <source>
        <dbReference type="ARBA" id="ARBA00022871"/>
    </source>
</evidence>
<dbReference type="InterPro" id="IPR038952">
    <property type="entry name" value="TOPAZ1"/>
</dbReference>
<keyword evidence="7" id="KW-0106">Calcium</keyword>
<dbReference type="EMBL" id="JAAMOB010000019">
    <property type="protein sequence ID" value="KAF4100530.1"/>
    <property type="molecule type" value="Genomic_DNA"/>
</dbReference>
<evidence type="ECO:0000256" key="10">
    <source>
        <dbReference type="ARBA" id="ARBA00031943"/>
    </source>
</evidence>
<keyword evidence="8" id="KW-0744">Spermatogenesis</keyword>
<keyword evidence="9" id="KW-1015">Disulfide bond</keyword>
<feature type="region of interest" description="Disordered" evidence="11">
    <location>
        <begin position="920"/>
        <end position="1009"/>
    </location>
</feature>
<evidence type="ECO:0000256" key="2">
    <source>
        <dbReference type="ARBA" id="ARBA00004514"/>
    </source>
</evidence>
<feature type="compositionally biased region" description="Basic and acidic residues" evidence="11">
    <location>
        <begin position="93"/>
        <end position="102"/>
    </location>
</feature>
<evidence type="ECO:0000256" key="3">
    <source>
        <dbReference type="ARBA" id="ARBA00016464"/>
    </source>
</evidence>
<feature type="compositionally biased region" description="Polar residues" evidence="11">
    <location>
        <begin position="110"/>
        <end position="138"/>
    </location>
</feature>
<dbReference type="Proteomes" id="UP000579812">
    <property type="component" value="Unassembled WGS sequence"/>
</dbReference>
<feature type="domain" description="Fucolectin tachylectin-4 pentraxin-1" evidence="12">
    <location>
        <begin position="1817"/>
        <end position="1964"/>
    </location>
</feature>
<feature type="compositionally biased region" description="Acidic residues" evidence="11">
    <location>
        <begin position="563"/>
        <end position="576"/>
    </location>
</feature>
<feature type="compositionally biased region" description="Polar residues" evidence="11">
    <location>
        <begin position="982"/>
        <end position="1005"/>
    </location>
</feature>
<reference evidence="13 14" key="1">
    <citation type="submission" date="2020-04" db="EMBL/GenBank/DDBJ databases">
        <title>Chromosome-level genome assembly of a cyprinid fish Onychostoma macrolepis by integration of Nanopore Sequencing, Bionano and Hi-C technology.</title>
        <authorList>
            <person name="Wang D."/>
        </authorList>
    </citation>
    <scope>NUCLEOTIDE SEQUENCE [LARGE SCALE GENOMIC DNA]</scope>
    <source>
        <strain evidence="13">SWU-2019</strain>
        <tissue evidence="13">Muscle</tissue>
    </source>
</reference>
<feature type="domain" description="Fucolectin tachylectin-4 pentraxin-1" evidence="12">
    <location>
        <begin position="1970"/>
        <end position="2119"/>
    </location>
</feature>
<dbReference type="PANTHER" id="PTHR35671:SF1">
    <property type="entry name" value="PROTEIN TOPAZ1"/>
    <property type="match status" value="1"/>
</dbReference>
<dbReference type="Gene3D" id="2.60.120.260">
    <property type="entry name" value="Galactose-binding domain-like"/>
    <property type="match status" value="2"/>
</dbReference>
<proteinExistence type="predicted"/>
<feature type="region of interest" description="Disordered" evidence="11">
    <location>
        <begin position="549"/>
        <end position="582"/>
    </location>
</feature>
<feature type="compositionally biased region" description="Polar residues" evidence="11">
    <location>
        <begin position="444"/>
        <end position="467"/>
    </location>
</feature>
<evidence type="ECO:0000256" key="6">
    <source>
        <dbReference type="ARBA" id="ARBA00022782"/>
    </source>
</evidence>
<comment type="subcellular location">
    <subcellularLocation>
        <location evidence="2">Cytoplasm</location>
        <location evidence="2">Cytosol</location>
    </subcellularLocation>
</comment>
<feature type="region of interest" description="Disordered" evidence="11">
    <location>
        <begin position="856"/>
        <end position="887"/>
    </location>
</feature>
<dbReference type="InterPro" id="IPR006585">
    <property type="entry name" value="FTP1"/>
</dbReference>
<evidence type="ECO:0000313" key="14">
    <source>
        <dbReference type="Proteomes" id="UP000579812"/>
    </source>
</evidence>
<dbReference type="GO" id="GO:0005829">
    <property type="term" value="C:cytosol"/>
    <property type="evidence" value="ECO:0007669"/>
    <property type="project" value="UniProtKB-SubCell"/>
</dbReference>
<evidence type="ECO:0000256" key="7">
    <source>
        <dbReference type="ARBA" id="ARBA00022837"/>
    </source>
</evidence>
<keyword evidence="5" id="KW-0479">Metal-binding</keyword>
<evidence type="ECO:0000256" key="9">
    <source>
        <dbReference type="ARBA" id="ARBA00023157"/>
    </source>
</evidence>
<feature type="region of interest" description="Disordered" evidence="11">
    <location>
        <begin position="209"/>
        <end position="241"/>
    </location>
</feature>
<comment type="caution">
    <text evidence="13">The sequence shown here is derived from an EMBL/GenBank/DDBJ whole genome shotgun (WGS) entry which is preliminary data.</text>
</comment>
<comment type="function">
    <text evidence="1">Important for normal spermatogenesis and male fertility. Specifically required for progression to the post-meiotic stages of spermatocyte development. Seems to be necessary for normal expression levels of a number of testis-expressed gene transcripts, although its role in this process is unclear.</text>
</comment>
<evidence type="ECO:0000256" key="1">
    <source>
        <dbReference type="ARBA" id="ARBA00002132"/>
    </source>
</evidence>
<evidence type="ECO:0000256" key="4">
    <source>
        <dbReference type="ARBA" id="ARBA00022490"/>
    </source>
</evidence>
<dbReference type="PANTHER" id="PTHR35671">
    <property type="entry name" value="PROTEIN TOPAZ1"/>
    <property type="match status" value="1"/>
</dbReference>
<evidence type="ECO:0000256" key="11">
    <source>
        <dbReference type="SAM" id="MobiDB-lite"/>
    </source>
</evidence>
<organism evidence="13 14">
    <name type="scientific">Onychostoma macrolepis</name>
    <dbReference type="NCBI Taxonomy" id="369639"/>
    <lineage>
        <taxon>Eukaryota</taxon>
        <taxon>Metazoa</taxon>
        <taxon>Chordata</taxon>
        <taxon>Craniata</taxon>
        <taxon>Vertebrata</taxon>
        <taxon>Euteleostomi</taxon>
        <taxon>Actinopterygii</taxon>
        <taxon>Neopterygii</taxon>
        <taxon>Teleostei</taxon>
        <taxon>Ostariophysi</taxon>
        <taxon>Cypriniformes</taxon>
        <taxon>Cyprinidae</taxon>
        <taxon>Acrossocheilinae</taxon>
        <taxon>Onychostoma</taxon>
    </lineage>
</organism>
<feature type="region of interest" description="Disordered" evidence="11">
    <location>
        <begin position="16"/>
        <end position="147"/>
    </location>
</feature>
<accession>A0A7J6C023</accession>
<protein>
    <recommendedName>
        <fullName evidence="3">Protein TOPAZ1</fullName>
    </recommendedName>
    <alternativeName>
        <fullName evidence="10">Testis- and ovary-specific PAZ domain-containing protein 1</fullName>
    </alternativeName>
</protein>
<dbReference type="InterPro" id="IPR008979">
    <property type="entry name" value="Galactose-bd-like_sf"/>
</dbReference>
<evidence type="ECO:0000313" key="13">
    <source>
        <dbReference type="EMBL" id="KAF4100530.1"/>
    </source>
</evidence>
<keyword evidence="6" id="KW-0221">Differentiation</keyword>
<dbReference type="Pfam" id="PF22633">
    <property type="entry name" value="F5_F8_type_C_2"/>
    <property type="match status" value="2"/>
</dbReference>
<evidence type="ECO:0000259" key="12">
    <source>
        <dbReference type="SMART" id="SM00607"/>
    </source>
</evidence>
<keyword evidence="14" id="KW-1185">Reference proteome</keyword>
<dbReference type="GO" id="GO:0030154">
    <property type="term" value="P:cell differentiation"/>
    <property type="evidence" value="ECO:0007669"/>
    <property type="project" value="UniProtKB-KW"/>
</dbReference>
<dbReference type="InterPro" id="IPR029435">
    <property type="entry name" value="TOPAZ1_dom"/>
</dbReference>
<feature type="compositionally biased region" description="Basic and acidic residues" evidence="11">
    <location>
        <begin position="16"/>
        <end position="27"/>
    </location>
</feature>
<name>A0A7J6C023_9TELE</name>
<dbReference type="GO" id="GO:0046872">
    <property type="term" value="F:metal ion binding"/>
    <property type="evidence" value="ECO:0007669"/>
    <property type="project" value="UniProtKB-KW"/>
</dbReference>
<evidence type="ECO:0000256" key="5">
    <source>
        <dbReference type="ARBA" id="ARBA00022723"/>
    </source>
</evidence>
<dbReference type="SMART" id="SM00607">
    <property type="entry name" value="FTP"/>
    <property type="match status" value="2"/>
</dbReference>
<dbReference type="SUPFAM" id="SSF49785">
    <property type="entry name" value="Galactose-binding domain-like"/>
    <property type="match status" value="2"/>
</dbReference>
<gene>
    <name evidence="13" type="ORF">G5714_018726</name>
</gene>
<dbReference type="GO" id="GO:0048137">
    <property type="term" value="P:spermatocyte division"/>
    <property type="evidence" value="ECO:0007669"/>
    <property type="project" value="TreeGrafter"/>
</dbReference>